<dbReference type="EMBL" id="JAGEUA010000006">
    <property type="protein sequence ID" value="KAL0973602.1"/>
    <property type="molecule type" value="Genomic_DNA"/>
</dbReference>
<reference evidence="4 5" key="1">
    <citation type="submission" date="2024-06" db="EMBL/GenBank/DDBJ databases">
        <authorList>
            <person name="Pan Q."/>
            <person name="Wen M."/>
            <person name="Jouanno E."/>
            <person name="Zahm M."/>
            <person name="Klopp C."/>
            <person name="Cabau C."/>
            <person name="Louis A."/>
            <person name="Berthelot C."/>
            <person name="Parey E."/>
            <person name="Roest Crollius H."/>
            <person name="Montfort J."/>
            <person name="Robinson-Rechavi M."/>
            <person name="Bouchez O."/>
            <person name="Lampietro C."/>
            <person name="Lopez Roques C."/>
            <person name="Donnadieu C."/>
            <person name="Postlethwait J."/>
            <person name="Bobe J."/>
            <person name="Verreycken H."/>
            <person name="Guiguen Y."/>
        </authorList>
    </citation>
    <scope>NUCLEOTIDE SEQUENCE [LARGE SCALE GENOMIC DNA]</scope>
    <source>
        <strain evidence="4">Up_M1</strain>
        <tissue evidence="4">Testis</tissue>
    </source>
</reference>
<dbReference type="InterPro" id="IPR048365">
    <property type="entry name" value="TNP-like_RNaseH_N"/>
</dbReference>
<evidence type="ECO:0000259" key="3">
    <source>
        <dbReference type="Pfam" id="PF21789"/>
    </source>
</evidence>
<dbReference type="PANTHER" id="PTHR47577">
    <property type="entry name" value="THAP DOMAIN-CONTAINING PROTEIN 6"/>
    <property type="match status" value="1"/>
</dbReference>
<feature type="domain" description="Transposable element P transposase-like RNase H C-terminal" evidence="3">
    <location>
        <begin position="199"/>
        <end position="233"/>
    </location>
</feature>
<evidence type="ECO:0000259" key="1">
    <source>
        <dbReference type="Pfam" id="PF21787"/>
    </source>
</evidence>
<dbReference type="Pfam" id="PF21787">
    <property type="entry name" value="TNP-like_RNaseH_N"/>
    <property type="match status" value="1"/>
</dbReference>
<gene>
    <name evidence="4" type="ORF">UPYG_G00206920</name>
</gene>
<dbReference type="PANTHER" id="PTHR47577:SF2">
    <property type="entry name" value="THAP DOMAIN CONTAINING 9"/>
    <property type="match status" value="1"/>
</dbReference>
<evidence type="ECO:0000313" key="4">
    <source>
        <dbReference type="EMBL" id="KAL0973602.1"/>
    </source>
</evidence>
<dbReference type="AlphaFoldDB" id="A0ABD0WJP0"/>
<feature type="domain" description="Transposable element P transposase-like RNase H" evidence="1">
    <location>
        <begin position="5"/>
        <end position="80"/>
    </location>
</feature>
<protein>
    <recommendedName>
        <fullName evidence="6">THAP domain containing 9</fullName>
    </recommendedName>
</protein>
<comment type="caution">
    <text evidence="4">The sequence shown here is derived from an EMBL/GenBank/DDBJ whole genome shotgun (WGS) entry which is preliminary data.</text>
</comment>
<feature type="domain" description="Transposable element P transposase-like GTP-binding insertion" evidence="2">
    <location>
        <begin position="125"/>
        <end position="176"/>
    </location>
</feature>
<accession>A0ABD0WJP0</accession>
<evidence type="ECO:0008006" key="6">
    <source>
        <dbReference type="Google" id="ProtNLM"/>
    </source>
</evidence>
<sequence>MGDRNSEIDVATEALVFMVVGLQGHWKAPIAYFLTKSLSPETPMVLLSHALEELHARGIRVVCVTMDEHASNVSMCNQLGCELKGDPREPLQTSFSNPVTGEKVFVMMDACHMLKLARIQSNCNDHRTDQLENQKMRVSLAEQTLSRSVLVALRTMTDLGYSQFKDCELTAEFIEVLVGHPICLMIPELLQVQRYVLTYRFSKDLLEILFNSIRASGGWNNNPMARQFLAIFHHLMVWCGVSPGETGNVAAQDNTVSLSAVEMSNAEEYPSPFTNISALSYHRLTLKNNCGLVIPSRHSEGAESCRV</sequence>
<evidence type="ECO:0000313" key="5">
    <source>
        <dbReference type="Proteomes" id="UP001557470"/>
    </source>
</evidence>
<dbReference type="Pfam" id="PF21788">
    <property type="entry name" value="TNP-like_GBD"/>
    <property type="match status" value="1"/>
</dbReference>
<dbReference type="Pfam" id="PF21789">
    <property type="entry name" value="TNP-like_RNaseH_C"/>
    <property type="match status" value="1"/>
</dbReference>
<dbReference type="InterPro" id="IPR048366">
    <property type="entry name" value="TNP-like_GBD"/>
</dbReference>
<name>A0ABD0WJP0_UMBPY</name>
<dbReference type="InterPro" id="IPR048367">
    <property type="entry name" value="TNP-like_RNaseH_C"/>
</dbReference>
<proteinExistence type="predicted"/>
<keyword evidence="5" id="KW-1185">Reference proteome</keyword>
<evidence type="ECO:0000259" key="2">
    <source>
        <dbReference type="Pfam" id="PF21788"/>
    </source>
</evidence>
<dbReference type="Proteomes" id="UP001557470">
    <property type="component" value="Unassembled WGS sequence"/>
</dbReference>
<organism evidence="4 5">
    <name type="scientific">Umbra pygmaea</name>
    <name type="common">Eastern mudminnow</name>
    <dbReference type="NCBI Taxonomy" id="75934"/>
    <lineage>
        <taxon>Eukaryota</taxon>
        <taxon>Metazoa</taxon>
        <taxon>Chordata</taxon>
        <taxon>Craniata</taxon>
        <taxon>Vertebrata</taxon>
        <taxon>Euteleostomi</taxon>
        <taxon>Actinopterygii</taxon>
        <taxon>Neopterygii</taxon>
        <taxon>Teleostei</taxon>
        <taxon>Protacanthopterygii</taxon>
        <taxon>Esociformes</taxon>
        <taxon>Umbridae</taxon>
        <taxon>Umbra</taxon>
    </lineage>
</organism>